<gene>
    <name evidence="1" type="ORF">LCGC14_0259100</name>
</gene>
<proteinExistence type="predicted"/>
<comment type="caution">
    <text evidence="1">The sequence shown here is derived from an EMBL/GenBank/DDBJ whole genome shotgun (WGS) entry which is preliminary data.</text>
</comment>
<name>A0A0F9U2I3_9ZZZZ</name>
<accession>A0A0F9U2I3</accession>
<dbReference type="EMBL" id="LAZR01000138">
    <property type="protein sequence ID" value="KKN87455.1"/>
    <property type="molecule type" value="Genomic_DNA"/>
</dbReference>
<evidence type="ECO:0000313" key="1">
    <source>
        <dbReference type="EMBL" id="KKN87455.1"/>
    </source>
</evidence>
<reference evidence="1" key="1">
    <citation type="journal article" date="2015" name="Nature">
        <title>Complex archaea that bridge the gap between prokaryotes and eukaryotes.</title>
        <authorList>
            <person name="Spang A."/>
            <person name="Saw J.H."/>
            <person name="Jorgensen S.L."/>
            <person name="Zaremba-Niedzwiedzka K."/>
            <person name="Martijn J."/>
            <person name="Lind A.E."/>
            <person name="van Eijk R."/>
            <person name="Schleper C."/>
            <person name="Guy L."/>
            <person name="Ettema T.J."/>
        </authorList>
    </citation>
    <scope>NUCLEOTIDE SEQUENCE</scope>
</reference>
<organism evidence="1">
    <name type="scientific">marine sediment metagenome</name>
    <dbReference type="NCBI Taxonomy" id="412755"/>
    <lineage>
        <taxon>unclassified sequences</taxon>
        <taxon>metagenomes</taxon>
        <taxon>ecological metagenomes</taxon>
    </lineage>
</organism>
<dbReference type="AlphaFoldDB" id="A0A0F9U2I3"/>
<sequence>MVMCRRVLEKVAAGFSYMDALAKVISKHKILGGDMLALTKDVFRLAVRRRQLTKKKSRAIMAEVLGTG</sequence>
<protein>
    <submittedName>
        <fullName evidence="1">Uncharacterized protein</fullName>
    </submittedName>
</protein>